<name>A0A151I9U4_9HYME</name>
<evidence type="ECO:0008006" key="3">
    <source>
        <dbReference type="Google" id="ProtNLM"/>
    </source>
</evidence>
<accession>A0A151I9U4</accession>
<dbReference type="SUPFAM" id="SSF56801">
    <property type="entry name" value="Acetyl-CoA synthetase-like"/>
    <property type="match status" value="1"/>
</dbReference>
<evidence type="ECO:0000313" key="2">
    <source>
        <dbReference type="Proteomes" id="UP000078542"/>
    </source>
</evidence>
<dbReference type="AlphaFoldDB" id="A0A151I9U4"/>
<proteinExistence type="predicted"/>
<dbReference type="STRING" id="456900.A0A151I9U4"/>
<organism evidence="1 2">
    <name type="scientific">Cyphomyrmex costatus</name>
    <dbReference type="NCBI Taxonomy" id="456900"/>
    <lineage>
        <taxon>Eukaryota</taxon>
        <taxon>Metazoa</taxon>
        <taxon>Ecdysozoa</taxon>
        <taxon>Arthropoda</taxon>
        <taxon>Hexapoda</taxon>
        <taxon>Insecta</taxon>
        <taxon>Pterygota</taxon>
        <taxon>Neoptera</taxon>
        <taxon>Endopterygota</taxon>
        <taxon>Hymenoptera</taxon>
        <taxon>Apocrita</taxon>
        <taxon>Aculeata</taxon>
        <taxon>Formicoidea</taxon>
        <taxon>Formicidae</taxon>
        <taxon>Myrmicinae</taxon>
        <taxon>Cyphomyrmex</taxon>
    </lineage>
</organism>
<keyword evidence="2" id="KW-1185">Reference proteome</keyword>
<protein>
    <recommendedName>
        <fullName evidence="3">AMP-dependent synthetase/ligase domain-containing protein</fullName>
    </recommendedName>
</protein>
<dbReference type="Proteomes" id="UP000078542">
    <property type="component" value="Unassembled WGS sequence"/>
</dbReference>
<dbReference type="EMBL" id="KQ978264">
    <property type="protein sequence ID" value="KYM95840.1"/>
    <property type="molecule type" value="Genomic_DNA"/>
</dbReference>
<dbReference type="Gene3D" id="3.40.50.980">
    <property type="match status" value="1"/>
</dbReference>
<reference evidence="1 2" key="1">
    <citation type="submission" date="2016-03" db="EMBL/GenBank/DDBJ databases">
        <title>Cyphomyrmex costatus WGS genome.</title>
        <authorList>
            <person name="Nygaard S."/>
            <person name="Hu H."/>
            <person name="Boomsma J."/>
            <person name="Zhang G."/>
        </authorList>
    </citation>
    <scope>NUCLEOTIDE SEQUENCE [LARGE SCALE GENOMIC DNA]</scope>
    <source>
        <strain evidence="1">MS0001</strain>
        <tissue evidence="1">Whole body</tissue>
    </source>
</reference>
<gene>
    <name evidence="1" type="ORF">ALC62_13514</name>
</gene>
<evidence type="ECO:0000313" key="1">
    <source>
        <dbReference type="EMBL" id="KYM95840.1"/>
    </source>
</evidence>
<sequence>MRENSVKCALWLKRKGIKKGDVLAICTRNSSVVYAPFLANIYIGAIVNPWEEMYFASKFELERTCERA</sequence>